<dbReference type="KEGG" id="smur:BWP33_00315"/>
<organism evidence="1 2">
    <name type="scientific">Simonsiella muelleri ATCC 29453</name>
    <dbReference type="NCBI Taxonomy" id="641147"/>
    <lineage>
        <taxon>Bacteria</taxon>
        <taxon>Pseudomonadati</taxon>
        <taxon>Pseudomonadota</taxon>
        <taxon>Betaproteobacteria</taxon>
        <taxon>Neisseriales</taxon>
        <taxon>Neisseriaceae</taxon>
        <taxon>Simonsiella</taxon>
    </lineage>
</organism>
<sequence>MIKGGTGGGRTQTGLRFEQRTDIKQLFEQIDGYELKQSSNKTGYEIWFKGDLLAYCFKKRELYRFLEQESYCIDWKKYLSKRLEPDNALFVIVRDTLFIIEIKFQQVLGSVDEKLQTCDFKRKQYSKLVRDLNWRVEYVYVLNDWFRKPEYKDTLDYIHAMNCHYLFNEIPLKWLGLPHE</sequence>
<dbReference type="EMBL" id="ADCY02000051">
    <property type="protein sequence ID" value="EFG32049.2"/>
    <property type="molecule type" value="Genomic_DNA"/>
</dbReference>
<evidence type="ECO:0000313" key="2">
    <source>
        <dbReference type="Proteomes" id="UP000017813"/>
    </source>
</evidence>
<reference evidence="1 2" key="2">
    <citation type="submission" date="2011-10" db="EMBL/GenBank/DDBJ databases">
        <title>The Genome Sequence of Simonsiella muelleri ATCC 29453.</title>
        <authorList>
            <consortium name="The Broad Institute Genome Sequencing Platform"/>
            <consortium name="The Broad Institute Genome Sequencing Center for Infectious Disease"/>
            <person name="Earl A."/>
            <person name="Ward D."/>
            <person name="Feldgarden M."/>
            <person name="Gevers D."/>
            <person name="Izard J."/>
            <person name="Baranova O.V."/>
            <person name="Blanton J.M."/>
            <person name="Tanner A.C."/>
            <person name="Dewhirst F."/>
            <person name="Young S.K."/>
            <person name="Zeng Q."/>
            <person name="Gargeya S."/>
            <person name="Fitzgerald M."/>
            <person name="Haas B."/>
            <person name="Abouelleil A."/>
            <person name="Alvarado L."/>
            <person name="Arachchi H.M."/>
            <person name="Berlin A."/>
            <person name="Brown A."/>
            <person name="Chapman S.B."/>
            <person name="Chen Z."/>
            <person name="Dunbar C."/>
            <person name="Freedman E."/>
            <person name="Gearin G."/>
            <person name="Goldberg J."/>
            <person name="Griggs A."/>
            <person name="Gujja S."/>
            <person name="Heiman D."/>
            <person name="Howarth C."/>
            <person name="Larson L."/>
            <person name="Lui A."/>
            <person name="MacDonald P.J.P."/>
            <person name="Montmayeur A."/>
            <person name="Murphy C."/>
            <person name="Neiman D."/>
            <person name="Pearson M."/>
            <person name="Priest M."/>
            <person name="Roberts A."/>
            <person name="Saif S."/>
            <person name="Shea T."/>
            <person name="Shenoy N."/>
            <person name="Sisk P."/>
            <person name="Stolte C."/>
            <person name="Sykes S."/>
            <person name="Wortman J."/>
            <person name="Nusbaum C."/>
            <person name="Birren B."/>
        </authorList>
    </citation>
    <scope>NUCLEOTIDE SEQUENCE [LARGE SCALE GENOMIC DNA]</scope>
    <source>
        <strain evidence="1 2">ATCC 29453</strain>
    </source>
</reference>
<dbReference type="Proteomes" id="UP000017813">
    <property type="component" value="Unassembled WGS sequence"/>
</dbReference>
<dbReference type="eggNOG" id="ENOG502ZJ2G">
    <property type="taxonomic scope" value="Bacteria"/>
</dbReference>
<gene>
    <name evidence="1" type="ORF">HMPREF9021_00454</name>
</gene>
<protein>
    <submittedName>
        <fullName evidence="1">Uncharacterized protein</fullName>
    </submittedName>
</protein>
<keyword evidence="2" id="KW-1185">Reference proteome</keyword>
<dbReference type="HOGENOM" id="CLU_112424_1_0_4"/>
<dbReference type="STRING" id="641147.HMPREF9021_00454"/>
<dbReference type="RefSeq" id="WP_002642671.1">
    <property type="nucleotide sequence ID" value="NZ_CP019448.1"/>
</dbReference>
<comment type="caution">
    <text evidence="1">The sequence shown here is derived from an EMBL/GenBank/DDBJ whole genome shotgun (WGS) entry which is preliminary data.</text>
</comment>
<dbReference type="AlphaFoldDB" id="V9HMK4"/>
<dbReference type="OrthoDB" id="5361365at2"/>
<accession>V9HMK4</accession>
<evidence type="ECO:0000313" key="1">
    <source>
        <dbReference type="EMBL" id="EFG32049.2"/>
    </source>
</evidence>
<name>V9HMK4_9NEIS</name>
<proteinExistence type="predicted"/>
<reference evidence="1 2" key="1">
    <citation type="submission" date="2010-03" db="EMBL/GenBank/DDBJ databases">
        <authorList>
            <consortium name="The Broad Institute Genome Sequencing Platform"/>
            <person name="Ward D."/>
            <person name="Earl A."/>
            <person name="Feldgarden M."/>
            <person name="Gevers D."/>
            <person name="Young S."/>
            <person name="Zeng Q."/>
            <person name="Koehrsen M."/>
            <person name="Alvarado L."/>
            <person name="Berlin A.M."/>
            <person name="Borenstein D."/>
            <person name="Chapman S.B."/>
            <person name="Chen Z."/>
            <person name="Engels R."/>
            <person name="Freedman E."/>
            <person name="Gellesch M."/>
            <person name="Goldberg J."/>
            <person name="Griggs A."/>
            <person name="Gujja S."/>
            <person name="Heilman E.R."/>
            <person name="Heiman D.I."/>
            <person name="Hepburn T.A."/>
            <person name="Howarth C."/>
            <person name="Jen D."/>
            <person name="Larson L."/>
            <person name="Mehta T."/>
            <person name="Park D."/>
            <person name="Pearson M."/>
            <person name="Richards J."/>
            <person name="Roberts A."/>
            <person name="Saif S."/>
            <person name="Shea T.D."/>
            <person name="Shenoy N."/>
            <person name="Sisk P."/>
            <person name="Stolte C."/>
            <person name="Sykes S.N."/>
            <person name="Walk T."/>
            <person name="White J."/>
            <person name="Yandava C."/>
            <person name="Izard J."/>
            <person name="Baranova O.V."/>
            <person name="Blanton J.M."/>
            <person name="Tanner A.C."/>
            <person name="Dewhirst F."/>
            <person name="Haas B."/>
            <person name="Nusbaum C."/>
            <person name="Birren B."/>
        </authorList>
    </citation>
    <scope>NUCLEOTIDE SEQUENCE [LARGE SCALE GENOMIC DNA]</scope>
    <source>
        <strain evidence="1 2">ATCC 29453</strain>
    </source>
</reference>